<dbReference type="FunFam" id="1.20.5.990:FF:000004">
    <property type="entry name" value="TNFAIP3 interacting protein 3"/>
    <property type="match status" value="1"/>
</dbReference>
<dbReference type="GeneTree" id="ENSGT00510000046908"/>
<dbReference type="InterPro" id="IPR032419">
    <property type="entry name" value="CC2-LZ_dom"/>
</dbReference>
<evidence type="ECO:0000313" key="5">
    <source>
        <dbReference type="Ensembl" id="ENSPMRP00000014515.1"/>
    </source>
</evidence>
<dbReference type="Pfam" id="PF16516">
    <property type="entry name" value="CC2-LZ"/>
    <property type="match status" value="1"/>
</dbReference>
<dbReference type="PANTHER" id="PTHR31882:SF2">
    <property type="entry name" value="TNFAIP3-INTERACTING PROTEIN 3"/>
    <property type="match status" value="1"/>
</dbReference>
<dbReference type="GO" id="GO:0034142">
    <property type="term" value="P:toll-like receptor 4 signaling pathway"/>
    <property type="evidence" value="ECO:0007669"/>
    <property type="project" value="Ensembl"/>
</dbReference>
<dbReference type="RefSeq" id="XP_028600850.1">
    <property type="nucleotide sequence ID" value="XM_028745017.1"/>
</dbReference>
<organism evidence="5 6">
    <name type="scientific">Podarcis muralis</name>
    <name type="common">Wall lizard</name>
    <name type="synonym">Lacerta muralis</name>
    <dbReference type="NCBI Taxonomy" id="64176"/>
    <lineage>
        <taxon>Eukaryota</taxon>
        <taxon>Metazoa</taxon>
        <taxon>Chordata</taxon>
        <taxon>Craniata</taxon>
        <taxon>Vertebrata</taxon>
        <taxon>Euteleostomi</taxon>
        <taxon>Lepidosauria</taxon>
        <taxon>Squamata</taxon>
        <taxon>Bifurcata</taxon>
        <taxon>Unidentata</taxon>
        <taxon>Episquamata</taxon>
        <taxon>Laterata</taxon>
        <taxon>Lacertibaenia</taxon>
        <taxon>Lacertidae</taxon>
        <taxon>Podarcis</taxon>
    </lineage>
</organism>
<keyword evidence="1 2" id="KW-0175">Coiled coil</keyword>
<evidence type="ECO:0000256" key="3">
    <source>
        <dbReference type="SAM" id="MobiDB-lite"/>
    </source>
</evidence>
<evidence type="ECO:0000259" key="4">
    <source>
        <dbReference type="Pfam" id="PF16516"/>
    </source>
</evidence>
<protein>
    <submittedName>
        <fullName evidence="5">TNFAIP3 interacting protein 3</fullName>
    </submittedName>
</protein>
<reference evidence="5" key="3">
    <citation type="submission" date="2025-09" db="UniProtKB">
        <authorList>
            <consortium name="Ensembl"/>
        </authorList>
    </citation>
    <scope>IDENTIFICATION</scope>
</reference>
<name>A0A670IR81_PODMU</name>
<feature type="domain" description="NF-kappa-B essential modulator NEMO CC2-LZ" evidence="4">
    <location>
        <begin position="124"/>
        <end position="223"/>
    </location>
</feature>
<dbReference type="GO" id="GO:0005737">
    <property type="term" value="C:cytoplasm"/>
    <property type="evidence" value="ECO:0007669"/>
    <property type="project" value="UniProtKB-ARBA"/>
</dbReference>
<dbReference type="OMA" id="PDYQWHA"/>
<dbReference type="OrthoDB" id="5969558at2759"/>
<dbReference type="Proteomes" id="UP000472272">
    <property type="component" value="Chromosome 9"/>
</dbReference>
<dbReference type="GO" id="GO:0031593">
    <property type="term" value="F:polyubiquitin modification-dependent protein binding"/>
    <property type="evidence" value="ECO:0007669"/>
    <property type="project" value="Ensembl"/>
</dbReference>
<feature type="compositionally biased region" description="Basic and acidic residues" evidence="3">
    <location>
        <begin position="308"/>
        <end position="317"/>
    </location>
</feature>
<reference evidence="5 6" key="1">
    <citation type="journal article" date="2019" name="Proc. Natl. Acad. Sci. U.S.A.">
        <title>Regulatory changes in pterin and carotenoid genes underlie balanced color polymorphisms in the wall lizard.</title>
        <authorList>
            <person name="Andrade P."/>
            <person name="Pinho C."/>
            <person name="Perez I de Lanuza G."/>
            <person name="Afonso S."/>
            <person name="Brejcha J."/>
            <person name="Rubin C.J."/>
            <person name="Wallerman O."/>
            <person name="Pereira P."/>
            <person name="Sabatino S.J."/>
            <person name="Bellati A."/>
            <person name="Pellitteri-Rosa D."/>
            <person name="Bosakova Z."/>
            <person name="Bunikis I."/>
            <person name="Carretero M.A."/>
            <person name="Feiner N."/>
            <person name="Marsik P."/>
            <person name="Pauperio F."/>
            <person name="Salvi D."/>
            <person name="Soler L."/>
            <person name="While G.M."/>
            <person name="Uller T."/>
            <person name="Font E."/>
            <person name="Andersson L."/>
            <person name="Carneiro M."/>
        </authorList>
    </citation>
    <scope>NUCLEOTIDE SEQUENCE</scope>
</reference>
<dbReference type="Ensembl" id="ENSPMRT00000015507.1">
    <property type="protein sequence ID" value="ENSPMRP00000014515.1"/>
    <property type="gene ID" value="ENSPMRG00000009681.1"/>
</dbReference>
<dbReference type="PANTHER" id="PTHR31882">
    <property type="entry name" value="TNFAIP3-INTERACTING PROTEIN COILED COIL FAMILY MEMBER"/>
    <property type="match status" value="1"/>
</dbReference>
<gene>
    <name evidence="5" type="primary">TNIP3</name>
</gene>
<dbReference type="GO" id="GO:0006357">
    <property type="term" value="P:regulation of transcription by RNA polymerase II"/>
    <property type="evidence" value="ECO:0007669"/>
    <property type="project" value="TreeGrafter"/>
</dbReference>
<accession>A0A670IR81</accession>
<evidence type="ECO:0000256" key="1">
    <source>
        <dbReference type="ARBA" id="ARBA00023054"/>
    </source>
</evidence>
<reference evidence="5" key="2">
    <citation type="submission" date="2025-08" db="UniProtKB">
        <authorList>
            <consortium name="Ensembl"/>
        </authorList>
    </citation>
    <scope>IDENTIFICATION</scope>
</reference>
<dbReference type="GO" id="GO:0043124">
    <property type="term" value="P:negative regulation of canonical NF-kappaB signal transduction"/>
    <property type="evidence" value="ECO:0007669"/>
    <property type="project" value="Ensembl"/>
</dbReference>
<dbReference type="AlphaFoldDB" id="A0A670IR81"/>
<sequence>MQVGMEDEKRTSGSLPEDILTKKMPIGVLEQQIISLEKQRQELLAVNNQWDQQFRRMKQQYGKKVTDVKAQLETMRKTVKELEKERHQMQQECRRLEALASNSLLQEMRDKKILKEENRLLKEEASLANTKKIHYEREISRLNKALQDALKNQSAPLHVTPVNAQDMNCNHEEMKMQMEVLRQQVQIYEEDFKKERSDRERLNEEKEALLRINERIQFQLDTLNSQVKDCQEERELLEKQVKQQARDLQALTEKHGFPHQMFVPACFSCRNCGLLHPYPEPQIKLASCSIHRKQQCPPDYQWYVPDRFPPDVPHKANDASSENEGSHLYHTKRTNQSKDKEPS</sequence>
<dbReference type="CTD" id="79931"/>
<feature type="region of interest" description="Disordered" evidence="3">
    <location>
        <begin position="307"/>
        <end position="343"/>
    </location>
</feature>
<evidence type="ECO:0000313" key="6">
    <source>
        <dbReference type="Proteomes" id="UP000472272"/>
    </source>
</evidence>
<feature type="coiled-coil region" evidence="2">
    <location>
        <begin position="26"/>
        <end position="254"/>
    </location>
</feature>
<dbReference type="GO" id="GO:0071222">
    <property type="term" value="P:cellular response to lipopolysaccharide"/>
    <property type="evidence" value="ECO:0007669"/>
    <property type="project" value="Ensembl"/>
</dbReference>
<evidence type="ECO:0000256" key="2">
    <source>
        <dbReference type="SAM" id="Coils"/>
    </source>
</evidence>
<dbReference type="Gene3D" id="1.20.5.990">
    <property type="entry name" value="Nemo cc2-lz domain - 1d5 darpin complex"/>
    <property type="match status" value="1"/>
</dbReference>
<dbReference type="KEGG" id="pmua:114604665"/>
<keyword evidence="6" id="KW-1185">Reference proteome</keyword>
<proteinExistence type="predicted"/>
<dbReference type="GO" id="GO:0002756">
    <property type="term" value="P:MyD88-independent toll-like receptor signaling pathway"/>
    <property type="evidence" value="ECO:0007669"/>
    <property type="project" value="Ensembl"/>
</dbReference>
<dbReference type="GeneID" id="114604665"/>